<evidence type="ECO:0000256" key="4">
    <source>
        <dbReference type="PROSITE-ProRule" id="PRU00335"/>
    </source>
</evidence>
<dbReference type="PROSITE" id="PS50977">
    <property type="entry name" value="HTH_TETR_2"/>
    <property type="match status" value="1"/>
</dbReference>
<dbReference type="SUPFAM" id="SSF46689">
    <property type="entry name" value="Homeodomain-like"/>
    <property type="match status" value="1"/>
</dbReference>
<evidence type="ECO:0000259" key="5">
    <source>
        <dbReference type="PROSITE" id="PS50977"/>
    </source>
</evidence>
<name>A0ABW0HZ07_9BACL</name>
<sequence length="173" mass="19935">MAKMESTSVNRKADIISAAIEVFAEIGYFRATTAQVAERAQISQPYVFRFFSTKEALLLAALEVSWTRMLESFRQVVRTATSERLEKELIIAYEEILNSYHNETLLQMQAHTIREEQIREVMRNGYAEVRKMVRDAFQAAGFQDAEERTMLFLARGVLCNISLALEMPELKEK</sequence>
<dbReference type="Pfam" id="PF00440">
    <property type="entry name" value="TetR_N"/>
    <property type="match status" value="1"/>
</dbReference>
<gene>
    <name evidence="6" type="ORF">ACFPOF_26745</name>
</gene>
<organism evidence="6 7">
    <name type="scientific">Cohnella soli</name>
    <dbReference type="NCBI Taxonomy" id="425005"/>
    <lineage>
        <taxon>Bacteria</taxon>
        <taxon>Bacillati</taxon>
        <taxon>Bacillota</taxon>
        <taxon>Bacilli</taxon>
        <taxon>Bacillales</taxon>
        <taxon>Paenibacillaceae</taxon>
        <taxon>Cohnella</taxon>
    </lineage>
</organism>
<dbReference type="InterPro" id="IPR001647">
    <property type="entry name" value="HTH_TetR"/>
</dbReference>
<dbReference type="PROSITE" id="PS01081">
    <property type="entry name" value="HTH_TETR_1"/>
    <property type="match status" value="1"/>
</dbReference>
<dbReference type="Proteomes" id="UP001596113">
    <property type="component" value="Unassembled WGS sequence"/>
</dbReference>
<dbReference type="PRINTS" id="PR00455">
    <property type="entry name" value="HTHTETR"/>
</dbReference>
<feature type="domain" description="HTH tetR-type" evidence="5">
    <location>
        <begin position="9"/>
        <end position="69"/>
    </location>
</feature>
<dbReference type="RefSeq" id="WP_378138427.1">
    <property type="nucleotide sequence ID" value="NZ_JBHSMI010000052.1"/>
</dbReference>
<keyword evidence="3" id="KW-0804">Transcription</keyword>
<evidence type="ECO:0000313" key="7">
    <source>
        <dbReference type="Proteomes" id="UP001596113"/>
    </source>
</evidence>
<accession>A0ABW0HZ07</accession>
<dbReference type="PANTHER" id="PTHR30055">
    <property type="entry name" value="HTH-TYPE TRANSCRIPTIONAL REGULATOR RUTR"/>
    <property type="match status" value="1"/>
</dbReference>
<dbReference type="InterPro" id="IPR050109">
    <property type="entry name" value="HTH-type_TetR-like_transc_reg"/>
</dbReference>
<keyword evidence="1" id="KW-0805">Transcription regulation</keyword>
<feature type="DNA-binding region" description="H-T-H motif" evidence="4">
    <location>
        <begin position="32"/>
        <end position="51"/>
    </location>
</feature>
<keyword evidence="7" id="KW-1185">Reference proteome</keyword>
<comment type="caution">
    <text evidence="6">The sequence shown here is derived from an EMBL/GenBank/DDBJ whole genome shotgun (WGS) entry which is preliminary data.</text>
</comment>
<protein>
    <submittedName>
        <fullName evidence="6">TetR/AcrR family transcriptional regulator</fullName>
    </submittedName>
</protein>
<proteinExistence type="predicted"/>
<dbReference type="PANTHER" id="PTHR30055:SF234">
    <property type="entry name" value="HTH-TYPE TRANSCRIPTIONAL REGULATOR BETI"/>
    <property type="match status" value="1"/>
</dbReference>
<keyword evidence="2 4" id="KW-0238">DNA-binding</keyword>
<dbReference type="InterPro" id="IPR009057">
    <property type="entry name" value="Homeodomain-like_sf"/>
</dbReference>
<dbReference type="EMBL" id="JBHSMI010000052">
    <property type="protein sequence ID" value="MFC5406349.1"/>
    <property type="molecule type" value="Genomic_DNA"/>
</dbReference>
<evidence type="ECO:0000256" key="2">
    <source>
        <dbReference type="ARBA" id="ARBA00023125"/>
    </source>
</evidence>
<dbReference type="Gene3D" id="1.10.357.10">
    <property type="entry name" value="Tetracycline Repressor, domain 2"/>
    <property type="match status" value="1"/>
</dbReference>
<evidence type="ECO:0000256" key="1">
    <source>
        <dbReference type="ARBA" id="ARBA00023015"/>
    </source>
</evidence>
<evidence type="ECO:0000256" key="3">
    <source>
        <dbReference type="ARBA" id="ARBA00023163"/>
    </source>
</evidence>
<evidence type="ECO:0000313" key="6">
    <source>
        <dbReference type="EMBL" id="MFC5406349.1"/>
    </source>
</evidence>
<reference evidence="7" key="1">
    <citation type="journal article" date="2019" name="Int. J. Syst. Evol. Microbiol.">
        <title>The Global Catalogue of Microorganisms (GCM) 10K type strain sequencing project: providing services to taxonomists for standard genome sequencing and annotation.</title>
        <authorList>
            <consortium name="The Broad Institute Genomics Platform"/>
            <consortium name="The Broad Institute Genome Sequencing Center for Infectious Disease"/>
            <person name="Wu L."/>
            <person name="Ma J."/>
        </authorList>
    </citation>
    <scope>NUCLEOTIDE SEQUENCE [LARGE SCALE GENOMIC DNA]</scope>
    <source>
        <strain evidence="7">CGMCC 1.18575</strain>
    </source>
</reference>
<dbReference type="InterPro" id="IPR023772">
    <property type="entry name" value="DNA-bd_HTH_TetR-type_CS"/>
</dbReference>